<feature type="domain" description="GRIP" evidence="6">
    <location>
        <begin position="338"/>
        <end position="387"/>
    </location>
</feature>
<feature type="region of interest" description="Disordered" evidence="5">
    <location>
        <begin position="516"/>
        <end position="540"/>
    </location>
</feature>
<sequence length="659" mass="72210">MIESTEDNLTQPIPDETGDVSQTTLQSINLNNNEERADGEHDNVDGTGNEEKSDDKNGALDDKCVESSNNLEIDKNTVYDSDAMEAHLGKDGTIGDEAEVTHIDEAIINSCHEDKKQLDSVEETLKDDVTIDKSTYEKMLSDQKRLQDELKRLKEHLIMVEDDYTSEILELETREAVVKNELNQALESISQLKASQTGFSHDPNFSEQLEKLKEERDRALDDVSKLDDKVHSLTASVTNLQLVIEQIQKENEKKIKSLAKQHEAAIESERAIQNELRQEIEIYEKRIIEASQALQAATRLTENIDNKEKIIQNLKQELNDKDHHISKLEIDIANLKTSFEGKVDKQVIKNLILGYFGTPNDKKHEVERLLARVLDFNEEEMSRAGLSFGRQPNKFTVGPINPANSSDKVKSTATGSVLLAPSQKLPVSNSAIASPGSSGLHQSSSQETNPDSLSKMFVEFLEAESRPKGGVANSSVSPLTRELARDFTKVALNSSTKNNLLESTLNGKNKMSPIAITSSSSSSSSTTTATNTSSLPFSSKSSFSSLVTTRGLQQTPNGILSTNSKLLNPILAPASSFASNKLGNNFSGSSHSPIRPITINSTNLLDHDQSTNTDFSTSTSSSSSSILKSIPSLNTLIKPTNFESNQIVSLSSPSSSTLD</sequence>
<evidence type="ECO:0000256" key="2">
    <source>
        <dbReference type="ARBA" id="ARBA00023034"/>
    </source>
</evidence>
<dbReference type="HOGENOM" id="CLU_416413_0_0_1"/>
<feature type="compositionally biased region" description="Low complexity" evidence="5">
    <location>
        <begin position="517"/>
        <end position="540"/>
    </location>
</feature>
<keyword evidence="8" id="KW-1185">Reference proteome</keyword>
<evidence type="ECO:0000256" key="3">
    <source>
        <dbReference type="ARBA" id="ARBA00023054"/>
    </source>
</evidence>
<dbReference type="Proteomes" id="UP000015104">
    <property type="component" value="Unassembled WGS sequence"/>
</dbReference>
<reference evidence="7" key="2">
    <citation type="submission" date="2015-06" db="UniProtKB">
        <authorList>
            <consortium name="EnsemblMetazoa"/>
        </authorList>
    </citation>
    <scope>IDENTIFICATION</scope>
</reference>
<feature type="region of interest" description="Disordered" evidence="5">
    <location>
        <begin position="428"/>
        <end position="451"/>
    </location>
</feature>
<evidence type="ECO:0000259" key="6">
    <source>
        <dbReference type="PROSITE" id="PS50913"/>
    </source>
</evidence>
<dbReference type="GO" id="GO:0005794">
    <property type="term" value="C:Golgi apparatus"/>
    <property type="evidence" value="ECO:0007669"/>
    <property type="project" value="UniProtKB-SubCell"/>
</dbReference>
<feature type="compositionally biased region" description="Low complexity" evidence="5">
    <location>
        <begin position="434"/>
        <end position="446"/>
    </location>
</feature>
<evidence type="ECO:0000313" key="7">
    <source>
        <dbReference type="EnsemblMetazoa" id="tetur32g00580.1"/>
    </source>
</evidence>
<dbReference type="EnsemblMetazoa" id="tetur32g00580.1">
    <property type="protein sequence ID" value="tetur32g00580.1"/>
    <property type="gene ID" value="tetur32g00580"/>
</dbReference>
<feature type="coiled-coil region" evidence="4">
    <location>
        <begin position="136"/>
        <end position="163"/>
    </location>
</feature>
<keyword evidence="2" id="KW-0333">Golgi apparatus</keyword>
<dbReference type="Pfam" id="PF10375">
    <property type="entry name" value="GRAB"/>
    <property type="match status" value="1"/>
</dbReference>
<comment type="subcellular location">
    <subcellularLocation>
        <location evidence="1">Golgi apparatus</location>
    </subcellularLocation>
</comment>
<dbReference type="OrthoDB" id="425925at2759"/>
<dbReference type="InterPro" id="IPR019459">
    <property type="entry name" value="GRAB"/>
</dbReference>
<feature type="compositionally biased region" description="Basic and acidic residues" evidence="5">
    <location>
        <begin position="33"/>
        <end position="65"/>
    </location>
</feature>
<protein>
    <recommendedName>
        <fullName evidence="6">GRIP domain-containing protein</fullName>
    </recommendedName>
</protein>
<accession>T1L1R6</accession>
<dbReference type="AlphaFoldDB" id="T1L1R6"/>
<feature type="compositionally biased region" description="Polar residues" evidence="5">
    <location>
        <begin position="19"/>
        <end position="32"/>
    </location>
</feature>
<evidence type="ECO:0000256" key="1">
    <source>
        <dbReference type="ARBA" id="ARBA00004555"/>
    </source>
</evidence>
<dbReference type="PANTHER" id="PTHR18921">
    <property type="entry name" value="MYOSIN HEAVY CHAIN - RELATED"/>
    <property type="match status" value="1"/>
</dbReference>
<feature type="region of interest" description="Disordered" evidence="5">
    <location>
        <begin position="387"/>
        <end position="409"/>
    </location>
</feature>
<dbReference type="STRING" id="32264.T1L1R6"/>
<dbReference type="KEGG" id="tut:107369483"/>
<feature type="region of interest" description="Disordered" evidence="5">
    <location>
        <begin position="1"/>
        <end position="68"/>
    </location>
</feature>
<dbReference type="GO" id="GO:0007030">
    <property type="term" value="P:Golgi organization"/>
    <property type="evidence" value="ECO:0007669"/>
    <property type="project" value="TreeGrafter"/>
</dbReference>
<proteinExistence type="predicted"/>
<feature type="coiled-coil region" evidence="4">
    <location>
        <begin position="259"/>
        <end position="331"/>
    </location>
</feature>
<dbReference type="EMBL" id="CAEY01000920">
    <property type="status" value="NOT_ANNOTATED_CDS"/>
    <property type="molecule type" value="Genomic_DNA"/>
</dbReference>
<gene>
    <name evidence="7" type="primary">107369483</name>
</gene>
<reference evidence="8" key="1">
    <citation type="submission" date="2011-08" db="EMBL/GenBank/DDBJ databases">
        <authorList>
            <person name="Rombauts S."/>
        </authorList>
    </citation>
    <scope>NUCLEOTIDE SEQUENCE</scope>
    <source>
        <strain evidence="8">London</strain>
    </source>
</reference>
<dbReference type="GO" id="GO:0006888">
    <property type="term" value="P:endoplasmic reticulum to Golgi vesicle-mediated transport"/>
    <property type="evidence" value="ECO:0007669"/>
    <property type="project" value="TreeGrafter"/>
</dbReference>
<dbReference type="GO" id="GO:0031267">
    <property type="term" value="F:small GTPase binding"/>
    <property type="evidence" value="ECO:0007669"/>
    <property type="project" value="TreeGrafter"/>
</dbReference>
<name>T1L1R6_TETUR</name>
<keyword evidence="3 4" id="KW-0175">Coiled coil</keyword>
<evidence type="ECO:0000256" key="4">
    <source>
        <dbReference type="SAM" id="Coils"/>
    </source>
</evidence>
<dbReference type="eggNOG" id="ENOG502QRXC">
    <property type="taxonomic scope" value="Eukaryota"/>
</dbReference>
<dbReference type="PANTHER" id="PTHR18921:SF2">
    <property type="entry name" value="THYROID RECEPTOR-INTERACTING PROTEIN 11"/>
    <property type="match status" value="1"/>
</dbReference>
<evidence type="ECO:0000256" key="5">
    <source>
        <dbReference type="SAM" id="MobiDB-lite"/>
    </source>
</evidence>
<dbReference type="OMA" id="NSCHEDK"/>
<dbReference type="PROSITE" id="PS50913">
    <property type="entry name" value="GRIP"/>
    <property type="match status" value="1"/>
</dbReference>
<evidence type="ECO:0000313" key="8">
    <source>
        <dbReference type="Proteomes" id="UP000015104"/>
    </source>
</evidence>
<dbReference type="InterPro" id="IPR000237">
    <property type="entry name" value="GRIP_dom"/>
</dbReference>
<organism evidence="7 8">
    <name type="scientific">Tetranychus urticae</name>
    <name type="common">Two-spotted spider mite</name>
    <dbReference type="NCBI Taxonomy" id="32264"/>
    <lineage>
        <taxon>Eukaryota</taxon>
        <taxon>Metazoa</taxon>
        <taxon>Ecdysozoa</taxon>
        <taxon>Arthropoda</taxon>
        <taxon>Chelicerata</taxon>
        <taxon>Arachnida</taxon>
        <taxon>Acari</taxon>
        <taxon>Acariformes</taxon>
        <taxon>Trombidiformes</taxon>
        <taxon>Prostigmata</taxon>
        <taxon>Eleutherengona</taxon>
        <taxon>Raphignathae</taxon>
        <taxon>Tetranychoidea</taxon>
        <taxon>Tetranychidae</taxon>
        <taxon>Tetranychus</taxon>
    </lineage>
</organism>